<feature type="compositionally biased region" description="Basic and acidic residues" evidence="1">
    <location>
        <begin position="1"/>
        <end position="21"/>
    </location>
</feature>
<protein>
    <submittedName>
        <fullName evidence="2">Uncharacterized protein</fullName>
    </submittedName>
</protein>
<reference evidence="2" key="1">
    <citation type="submission" date="2020-09" db="EMBL/GenBank/DDBJ databases">
        <title>Genome-Enabled Discovery of Anthraquinone Biosynthesis in Senna tora.</title>
        <authorList>
            <person name="Kang S.-H."/>
            <person name="Pandey R.P."/>
            <person name="Lee C.-M."/>
            <person name="Sim J.-S."/>
            <person name="Jeong J.-T."/>
            <person name="Choi B.-S."/>
            <person name="Jung M."/>
            <person name="Ginzburg D."/>
            <person name="Zhao K."/>
            <person name="Won S.Y."/>
            <person name="Oh T.-J."/>
            <person name="Yu Y."/>
            <person name="Kim N.-H."/>
            <person name="Lee O.R."/>
            <person name="Lee T.-H."/>
            <person name="Bashyal P."/>
            <person name="Kim T.-S."/>
            <person name="Lee W.-H."/>
            <person name="Kawkins C."/>
            <person name="Kim C.-K."/>
            <person name="Kim J.S."/>
            <person name="Ahn B.O."/>
            <person name="Rhee S.Y."/>
            <person name="Sohng J.K."/>
        </authorList>
    </citation>
    <scope>NUCLEOTIDE SEQUENCE</scope>
    <source>
        <tissue evidence="2">Leaf</tissue>
    </source>
</reference>
<accession>A0A834SLV9</accession>
<evidence type="ECO:0000256" key="1">
    <source>
        <dbReference type="SAM" id="MobiDB-lite"/>
    </source>
</evidence>
<organism evidence="2 3">
    <name type="scientific">Senna tora</name>
    <dbReference type="NCBI Taxonomy" id="362788"/>
    <lineage>
        <taxon>Eukaryota</taxon>
        <taxon>Viridiplantae</taxon>
        <taxon>Streptophyta</taxon>
        <taxon>Embryophyta</taxon>
        <taxon>Tracheophyta</taxon>
        <taxon>Spermatophyta</taxon>
        <taxon>Magnoliopsida</taxon>
        <taxon>eudicotyledons</taxon>
        <taxon>Gunneridae</taxon>
        <taxon>Pentapetalae</taxon>
        <taxon>rosids</taxon>
        <taxon>fabids</taxon>
        <taxon>Fabales</taxon>
        <taxon>Fabaceae</taxon>
        <taxon>Caesalpinioideae</taxon>
        <taxon>Cassia clade</taxon>
        <taxon>Senna</taxon>
    </lineage>
</organism>
<dbReference type="AlphaFoldDB" id="A0A834SLV9"/>
<sequence>MKMKDREKLRNDKEKREDAWERSTATRLGVE</sequence>
<name>A0A834SLV9_9FABA</name>
<dbReference type="Proteomes" id="UP000634136">
    <property type="component" value="Unassembled WGS sequence"/>
</dbReference>
<feature type="region of interest" description="Disordered" evidence="1">
    <location>
        <begin position="1"/>
        <end position="31"/>
    </location>
</feature>
<dbReference type="EMBL" id="JAAIUW010000013">
    <property type="protein sequence ID" value="KAF7804735.1"/>
    <property type="molecule type" value="Genomic_DNA"/>
</dbReference>
<evidence type="ECO:0000313" key="2">
    <source>
        <dbReference type="EMBL" id="KAF7804735.1"/>
    </source>
</evidence>
<keyword evidence="3" id="KW-1185">Reference proteome</keyword>
<gene>
    <name evidence="2" type="ORF">G2W53_043846</name>
</gene>
<proteinExistence type="predicted"/>
<comment type="caution">
    <text evidence="2">The sequence shown here is derived from an EMBL/GenBank/DDBJ whole genome shotgun (WGS) entry which is preliminary data.</text>
</comment>
<evidence type="ECO:0000313" key="3">
    <source>
        <dbReference type="Proteomes" id="UP000634136"/>
    </source>
</evidence>